<gene>
    <name evidence="4" type="ORF">HYG82_11995</name>
</gene>
<dbReference type="GeneID" id="56034024"/>
<feature type="transmembrane region" description="Helical" evidence="2">
    <location>
        <begin position="7"/>
        <end position="24"/>
    </location>
</feature>
<keyword evidence="2" id="KW-0812">Transmembrane</keyword>
<dbReference type="OrthoDB" id="313155at2157"/>
<accession>A0A7D5GLQ3</accession>
<dbReference type="KEGG" id="haly:HYG82_11995"/>
<evidence type="ECO:0000313" key="4">
    <source>
        <dbReference type="EMBL" id="QLG49532.1"/>
    </source>
</evidence>
<dbReference type="EMBL" id="CP058601">
    <property type="protein sequence ID" value="QLG49532.1"/>
    <property type="molecule type" value="Genomic_DNA"/>
</dbReference>
<keyword evidence="2" id="KW-0472">Membrane</keyword>
<dbReference type="PANTHER" id="PTHR34351">
    <property type="entry name" value="SLR1927 PROTEIN-RELATED"/>
    <property type="match status" value="1"/>
</dbReference>
<evidence type="ECO:0000259" key="3">
    <source>
        <dbReference type="Pfam" id="PF01882"/>
    </source>
</evidence>
<evidence type="ECO:0000313" key="5">
    <source>
        <dbReference type="Proteomes" id="UP000509241"/>
    </source>
</evidence>
<reference evidence="4 5" key="1">
    <citation type="submission" date="2020-07" db="EMBL/GenBank/DDBJ databases">
        <authorList>
            <person name="Cui H."/>
        </authorList>
    </citation>
    <scope>NUCLEOTIDE SEQUENCE [LARGE SCALE GENOMIC DNA]</scope>
    <source>
        <strain evidence="4 5">YPL8</strain>
    </source>
</reference>
<dbReference type="Proteomes" id="UP000509241">
    <property type="component" value="Chromosome"/>
</dbReference>
<feature type="domain" description="DUF58" evidence="3">
    <location>
        <begin position="188"/>
        <end position="301"/>
    </location>
</feature>
<proteinExistence type="predicted"/>
<dbReference type="Pfam" id="PF01882">
    <property type="entry name" value="DUF58"/>
    <property type="match status" value="1"/>
</dbReference>
<keyword evidence="5" id="KW-1185">Reference proteome</keyword>
<dbReference type="PANTHER" id="PTHR34351:SF1">
    <property type="entry name" value="SLR1927 PROTEIN"/>
    <property type="match status" value="1"/>
</dbReference>
<dbReference type="InterPro" id="IPR002881">
    <property type="entry name" value="DUF58"/>
</dbReference>
<feature type="transmembrane region" description="Helical" evidence="2">
    <location>
        <begin position="30"/>
        <end position="50"/>
    </location>
</feature>
<evidence type="ECO:0000256" key="1">
    <source>
        <dbReference type="SAM" id="MobiDB-lite"/>
    </source>
</evidence>
<feature type="region of interest" description="Disordered" evidence="1">
    <location>
        <begin position="328"/>
        <end position="367"/>
    </location>
</feature>
<evidence type="ECO:0000256" key="2">
    <source>
        <dbReference type="SAM" id="Phobius"/>
    </source>
</evidence>
<dbReference type="RefSeq" id="WP_179261265.1">
    <property type="nucleotide sequence ID" value="NZ_CP058601.1"/>
</dbReference>
<protein>
    <submittedName>
        <fullName evidence="4">DUF58 domain-containing protein</fullName>
    </submittedName>
</protein>
<dbReference type="AlphaFoldDB" id="A0A7D5GLQ3"/>
<feature type="compositionally biased region" description="Basic and acidic residues" evidence="1">
    <location>
        <begin position="328"/>
        <end position="344"/>
    </location>
</feature>
<keyword evidence="2" id="KW-1133">Transmembrane helix</keyword>
<organism evidence="4 5">
    <name type="scientific">Natrinema halophilum</name>
    <dbReference type="NCBI Taxonomy" id="1699371"/>
    <lineage>
        <taxon>Archaea</taxon>
        <taxon>Methanobacteriati</taxon>
        <taxon>Methanobacteriota</taxon>
        <taxon>Stenosarchaea group</taxon>
        <taxon>Halobacteria</taxon>
        <taxon>Halobacteriales</taxon>
        <taxon>Natrialbaceae</taxon>
        <taxon>Natrinema</taxon>
    </lineage>
</organism>
<sequence>MRPRLTIRGWSVVAVIFVAVAMSWGSGPRALNAVVVPLSVVLLAGLVAVIRTDRPRVDRQSVSDGFIGEQRRIEVDIESQRPVAASVHDTVGDGLSTTDEPIVETTLGTGETVSYDVSLEQRGERQVGPLSIAVRDILGLVERRFEYETTTPVLVYPHIRELGHGSVADLQTLSSVADRHDHEEFDHLREYRNGDPLRDVHWKSAAKRADDTLNVMEYADGDEAGAVTVAAECRAGRSDGDIDRGDEMAAAAASVATYLLELGAPVGIDLPDVAHPPGTGRTHHRELLRRLAVAEPGELPEYTRRDADVLVRTDADGTTILVDDREIPFGRLCGRDENGEESRISRVGPGPDDSTGRDTDSSPEVTA</sequence>
<name>A0A7D5GLQ3_9EURY</name>